<reference evidence="1" key="1">
    <citation type="submission" date="2021-01" db="EMBL/GenBank/DDBJ databases">
        <authorList>
            <consortium name="Genoscope - CEA"/>
            <person name="William W."/>
        </authorList>
    </citation>
    <scope>NUCLEOTIDE SEQUENCE</scope>
</reference>
<comment type="caution">
    <text evidence="1">The sequence shown here is derived from an EMBL/GenBank/DDBJ whole genome shotgun (WGS) entry which is preliminary data.</text>
</comment>
<protein>
    <submittedName>
        <fullName evidence="1">Uncharacterized protein</fullName>
    </submittedName>
</protein>
<keyword evidence="2" id="KW-1185">Reference proteome</keyword>
<evidence type="ECO:0000313" key="1">
    <source>
        <dbReference type="EMBL" id="CAD8081121.1"/>
    </source>
</evidence>
<accession>A0A8S1MS73</accession>
<evidence type="ECO:0000313" key="2">
    <source>
        <dbReference type="Proteomes" id="UP000692954"/>
    </source>
</evidence>
<dbReference type="EMBL" id="CAJJDN010000041">
    <property type="protein sequence ID" value="CAD8081121.1"/>
    <property type="molecule type" value="Genomic_DNA"/>
</dbReference>
<organism evidence="1 2">
    <name type="scientific">Paramecium sonneborni</name>
    <dbReference type="NCBI Taxonomy" id="65129"/>
    <lineage>
        <taxon>Eukaryota</taxon>
        <taxon>Sar</taxon>
        <taxon>Alveolata</taxon>
        <taxon>Ciliophora</taxon>
        <taxon>Intramacronucleata</taxon>
        <taxon>Oligohymenophorea</taxon>
        <taxon>Peniculida</taxon>
        <taxon>Parameciidae</taxon>
        <taxon>Paramecium</taxon>
    </lineage>
</organism>
<proteinExistence type="predicted"/>
<name>A0A8S1MS73_9CILI</name>
<dbReference type="AlphaFoldDB" id="A0A8S1MS73"/>
<dbReference type="Proteomes" id="UP000692954">
    <property type="component" value="Unassembled WGS sequence"/>
</dbReference>
<gene>
    <name evidence="1" type="ORF">PSON_ATCC_30995.1.T0410243</name>
</gene>
<sequence length="71" mass="8353">MVNNQSDGADLKMQKGLQIPFIFVRIVLKLLLKKEDKLLNIQVFKKEIINHLIVYIMKIVKLTILPFTQHH</sequence>